<dbReference type="Pfam" id="PF04383">
    <property type="entry name" value="KilA-N"/>
    <property type="match status" value="1"/>
</dbReference>
<dbReference type="SMART" id="SM01252">
    <property type="entry name" value="KilA-N"/>
    <property type="match status" value="1"/>
</dbReference>
<evidence type="ECO:0000313" key="2">
    <source>
        <dbReference type="EMBL" id="QEO17863.1"/>
    </source>
</evidence>
<dbReference type="Proteomes" id="UP000324536">
    <property type="component" value="Chromosome"/>
</dbReference>
<proteinExistence type="predicted"/>
<dbReference type="InterPro" id="IPR017880">
    <property type="entry name" value="KilA_N"/>
</dbReference>
<dbReference type="KEGG" id="acek:FLP30_09060"/>
<organism evidence="2 3">
    <name type="scientific">Acetobacter vaccinii</name>
    <dbReference type="NCBI Taxonomy" id="2592655"/>
    <lineage>
        <taxon>Bacteria</taxon>
        <taxon>Pseudomonadati</taxon>
        <taxon>Pseudomonadota</taxon>
        <taxon>Alphaproteobacteria</taxon>
        <taxon>Acetobacterales</taxon>
        <taxon>Acetobacteraceae</taxon>
        <taxon>Acetobacter</taxon>
    </lineage>
</organism>
<sequence>MLNRKTAMMNNNTSLTILSTTIRRDAEGRYFLNDCFKAAGSPAGKGPNEWSKNSQTEDLISELRSGGITPDPKSTVKTGPNDSRGTYAVKELVYAYAMWISPAFHLKVIRAFDALVTGQIPNAASRGKRIRKPAFDAAFARCMNVVALLPNVDDNQKALMAARGAYSLSGINPLEIMGYAALPAHTQDNYQTPTELGRELGLTGRMVNQILQNENLQSHTPGTSSGSDWTMTEKGLPYGRMFDTTRRGGKGSQQQLKWRPSVVEFLRPFAPTPVQTA</sequence>
<protein>
    <submittedName>
        <fullName evidence="2">KilA-N domain-containing protein</fullName>
    </submittedName>
</protein>
<dbReference type="AlphaFoldDB" id="A0A5C1YQ78"/>
<name>A0A5C1YQ78_9PROT</name>
<dbReference type="OrthoDB" id="7225519at2"/>
<evidence type="ECO:0000259" key="1">
    <source>
        <dbReference type="PROSITE" id="PS51301"/>
    </source>
</evidence>
<gene>
    <name evidence="2" type="ORF">FLP30_09060</name>
</gene>
<dbReference type="EMBL" id="CP043506">
    <property type="protein sequence ID" value="QEO17863.1"/>
    <property type="molecule type" value="Genomic_DNA"/>
</dbReference>
<accession>A0A5C1YQ78</accession>
<reference evidence="2 3" key="1">
    <citation type="submission" date="2019-09" db="EMBL/GenBank/DDBJ databases">
        <title>Genome sequencing of strain KACC 21233.</title>
        <authorList>
            <person name="Heo J."/>
            <person name="Kim S.-J."/>
            <person name="Kim J.-S."/>
            <person name="Hong S.-B."/>
            <person name="Kwon S.-W."/>
        </authorList>
    </citation>
    <scope>NUCLEOTIDE SEQUENCE [LARGE SCALE GENOMIC DNA]</scope>
    <source>
        <strain evidence="2 3">KACC 21233</strain>
    </source>
</reference>
<feature type="domain" description="KilA-N" evidence="1">
    <location>
        <begin position="9"/>
        <end position="115"/>
    </location>
</feature>
<dbReference type="InterPro" id="IPR018004">
    <property type="entry name" value="KilA/APSES_HTH"/>
</dbReference>
<keyword evidence="3" id="KW-1185">Reference proteome</keyword>
<evidence type="ECO:0000313" key="3">
    <source>
        <dbReference type="Proteomes" id="UP000324536"/>
    </source>
</evidence>
<dbReference type="PROSITE" id="PS51301">
    <property type="entry name" value="KILA_N"/>
    <property type="match status" value="1"/>
</dbReference>